<feature type="transmembrane region" description="Helical" evidence="1">
    <location>
        <begin position="7"/>
        <end position="27"/>
    </location>
</feature>
<proteinExistence type="predicted"/>
<keyword evidence="1" id="KW-0812">Transmembrane</keyword>
<evidence type="ECO:0000313" key="3">
    <source>
        <dbReference type="Proteomes" id="UP000011747"/>
    </source>
</evidence>
<name>G9QP79_9BACI</name>
<feature type="transmembrane region" description="Helical" evidence="1">
    <location>
        <begin position="56"/>
        <end position="76"/>
    </location>
</feature>
<dbReference type="HOGENOM" id="CLU_1465468_0_0_9"/>
<dbReference type="InterPro" id="IPR014617">
    <property type="entry name" value="YphA_Bacsu"/>
</dbReference>
<protein>
    <submittedName>
        <fullName evidence="2">Uncharacterized protein</fullName>
    </submittedName>
</protein>
<comment type="caution">
    <text evidence="2">The sequence shown here is derived from an EMBL/GenBank/DDBJ whole genome shotgun (WGS) entry which is preliminary data.</text>
</comment>
<organism evidence="2 3">
    <name type="scientific">Bacillus smithii 7_3_47FAA</name>
    <dbReference type="NCBI Taxonomy" id="665952"/>
    <lineage>
        <taxon>Bacteria</taxon>
        <taxon>Bacillati</taxon>
        <taxon>Bacillota</taxon>
        <taxon>Bacilli</taxon>
        <taxon>Bacillales</taxon>
        <taxon>Bacillaceae</taxon>
        <taxon>Bacillus</taxon>
    </lineage>
</organism>
<sequence length="184" mass="21398">MDKSHPLRLKISIMSLLLCIGAGKFITIDHAEVSFSYLLLTAIGCFAIRQYPFIQLFSLCISALMTAMVFAGIKLFEMYERAWFLVDVKWYIVILVLLIQFAIYPKPRLWKNRMISAYMGFLAGEWLLFKVLSQASLPYKIGDSWFLDFFSFSMLIMVGIHELRILKSIFHVKSLPVKEKQTYE</sequence>
<gene>
    <name evidence="2" type="ORF">HMPREF1015_00096</name>
</gene>
<reference evidence="2 3" key="1">
    <citation type="submission" date="2011-09" db="EMBL/GenBank/DDBJ databases">
        <title>The Genome Sequence of Bacillus smithii 7_3_47FAA.</title>
        <authorList>
            <consortium name="The Broad Institute Genome Sequencing Platform"/>
            <person name="Earl A."/>
            <person name="Ward D."/>
            <person name="Feldgarden M."/>
            <person name="Gevers D."/>
            <person name="Daigneault M."/>
            <person name="Strauss J."/>
            <person name="Allen-Vercoe E."/>
            <person name="Young S.K."/>
            <person name="Zeng Q."/>
            <person name="Gargeya S."/>
            <person name="Fitzgerald M."/>
            <person name="Haas B."/>
            <person name="Abouelleil A."/>
            <person name="Alvarado L."/>
            <person name="Arachchi H.M."/>
            <person name="Berlin A."/>
            <person name="Brown A."/>
            <person name="Chapman S.B."/>
            <person name="Chen Z."/>
            <person name="Dunbar C."/>
            <person name="Freedman E."/>
            <person name="Gearin G."/>
            <person name="Goldberg J."/>
            <person name="Griggs A."/>
            <person name="Gujja S."/>
            <person name="Heiman D."/>
            <person name="Howarth C."/>
            <person name="Larson L."/>
            <person name="Lui A."/>
            <person name="MacDonald P.J.P."/>
            <person name="Montmayeur A."/>
            <person name="Murphy C."/>
            <person name="Neiman D."/>
            <person name="Pearson M."/>
            <person name="Priest M."/>
            <person name="Roberts A."/>
            <person name="Saif S."/>
            <person name="Shea T."/>
            <person name="Shenoy N."/>
            <person name="Sisk P."/>
            <person name="Stolte C."/>
            <person name="Sykes S."/>
            <person name="Wortman J."/>
            <person name="Nusbaum C."/>
            <person name="Birren B."/>
        </authorList>
    </citation>
    <scope>NUCLEOTIDE SEQUENCE [LARGE SCALE GENOMIC DNA]</scope>
    <source>
        <strain evidence="2 3">7_3_47FAA</strain>
    </source>
</reference>
<evidence type="ECO:0000313" key="2">
    <source>
        <dbReference type="EMBL" id="EHL74187.1"/>
    </source>
</evidence>
<evidence type="ECO:0000256" key="1">
    <source>
        <dbReference type="SAM" id="Phobius"/>
    </source>
</evidence>
<dbReference type="Pfam" id="PF24124">
    <property type="entry name" value="YphA"/>
    <property type="match status" value="1"/>
</dbReference>
<keyword evidence="1" id="KW-1133">Transmembrane helix</keyword>
<dbReference type="RefSeq" id="WP_003355160.1">
    <property type="nucleotide sequence ID" value="NZ_JH414764.1"/>
</dbReference>
<dbReference type="AlphaFoldDB" id="G9QP79"/>
<feature type="transmembrane region" description="Helical" evidence="1">
    <location>
        <begin position="82"/>
        <end position="103"/>
    </location>
</feature>
<feature type="transmembrane region" description="Helical" evidence="1">
    <location>
        <begin position="145"/>
        <end position="163"/>
    </location>
</feature>
<keyword evidence="3" id="KW-1185">Reference proteome</keyword>
<dbReference type="EMBL" id="ACWF01000150">
    <property type="protein sequence ID" value="EHL74187.1"/>
    <property type="molecule type" value="Genomic_DNA"/>
</dbReference>
<dbReference type="PATRIC" id="fig|665952.3.peg.2967"/>
<accession>G9QP79</accession>
<dbReference type="Proteomes" id="UP000011747">
    <property type="component" value="Unassembled WGS sequence"/>
</dbReference>
<keyword evidence="1" id="KW-0472">Membrane</keyword>